<proteinExistence type="predicted"/>
<accession>A0A1Q5PH92</accession>
<reference evidence="2 3" key="1">
    <citation type="submission" date="2016-03" db="EMBL/GenBank/DDBJ databases">
        <title>Genome sequence of Pontibacter sp. nov., of the family cytophagaceae, isolated from marine sediment of the Yellow Sea, China.</title>
        <authorList>
            <person name="Zhang G."/>
            <person name="Zhang R."/>
        </authorList>
    </citation>
    <scope>NUCLEOTIDE SEQUENCE [LARGE SCALE GENOMIC DNA]</scope>
    <source>
        <strain evidence="2 3">S10-8</strain>
    </source>
</reference>
<dbReference type="EMBL" id="LVWA01000003">
    <property type="protein sequence ID" value="OKL41551.1"/>
    <property type="molecule type" value="Genomic_DNA"/>
</dbReference>
<evidence type="ECO:0000313" key="3">
    <source>
        <dbReference type="Proteomes" id="UP000186551"/>
    </source>
</evidence>
<dbReference type="Proteomes" id="UP000186551">
    <property type="component" value="Unassembled WGS sequence"/>
</dbReference>
<feature type="transmembrane region" description="Helical" evidence="1">
    <location>
        <begin position="103"/>
        <end position="124"/>
    </location>
</feature>
<evidence type="ECO:0000313" key="2">
    <source>
        <dbReference type="EMBL" id="OKL41551.1"/>
    </source>
</evidence>
<keyword evidence="3" id="KW-1185">Reference proteome</keyword>
<keyword evidence="1" id="KW-0812">Transmembrane</keyword>
<organism evidence="2 3">
    <name type="scientific">Pontibacter flavimaris</name>
    <dbReference type="NCBI Taxonomy" id="1797110"/>
    <lineage>
        <taxon>Bacteria</taxon>
        <taxon>Pseudomonadati</taxon>
        <taxon>Bacteroidota</taxon>
        <taxon>Cytophagia</taxon>
        <taxon>Cytophagales</taxon>
        <taxon>Hymenobacteraceae</taxon>
        <taxon>Pontibacter</taxon>
    </lineage>
</organism>
<dbReference type="RefSeq" id="WP_073850961.1">
    <property type="nucleotide sequence ID" value="NZ_LVWA01000003.1"/>
</dbReference>
<feature type="transmembrane region" description="Helical" evidence="1">
    <location>
        <begin position="9"/>
        <end position="34"/>
    </location>
</feature>
<keyword evidence="1" id="KW-0472">Membrane</keyword>
<feature type="transmembrane region" description="Helical" evidence="1">
    <location>
        <begin position="136"/>
        <end position="158"/>
    </location>
</feature>
<name>A0A1Q5PH92_9BACT</name>
<keyword evidence="1" id="KW-1133">Transmembrane helix</keyword>
<dbReference type="AlphaFoldDB" id="A0A1Q5PH92"/>
<gene>
    <name evidence="2" type="ORF">A3841_10935</name>
</gene>
<protein>
    <submittedName>
        <fullName evidence="2">Uncharacterized protein</fullName>
    </submittedName>
</protein>
<sequence>MYISLNYRFLVLLAAILALASVLLNVVLSLLLWLPQEELPLWGQQGVAMHLYAFSFVTGFILGWFSTRATRWALRSGKVQPLHWHLKSQTLIDRLPSRTFNRAFMFALAGFSIAAILVLLLELLELHYIPFTDFQLLSGMYCICFSFAITTMAVYRALGDSIIRHSKV</sequence>
<evidence type="ECO:0000256" key="1">
    <source>
        <dbReference type="SAM" id="Phobius"/>
    </source>
</evidence>
<comment type="caution">
    <text evidence="2">The sequence shown here is derived from an EMBL/GenBank/DDBJ whole genome shotgun (WGS) entry which is preliminary data.</text>
</comment>
<dbReference type="OrthoDB" id="852245at2"/>
<feature type="transmembrane region" description="Helical" evidence="1">
    <location>
        <begin position="46"/>
        <end position="65"/>
    </location>
</feature>
<dbReference type="STRING" id="1797110.A3841_10935"/>